<evidence type="ECO:0000313" key="3">
    <source>
        <dbReference type="Proteomes" id="UP000242519"/>
    </source>
</evidence>
<accession>A0A218YVC9</accession>
<comment type="caution">
    <text evidence="2">The sequence shown here is derived from an EMBL/GenBank/DDBJ whole genome shotgun (WGS) entry which is preliminary data.</text>
</comment>
<dbReference type="EMBL" id="MZNU01000369">
    <property type="protein sequence ID" value="OWO99129.1"/>
    <property type="molecule type" value="Genomic_DNA"/>
</dbReference>
<keyword evidence="3" id="KW-1185">Reference proteome</keyword>
<reference evidence="2 3" key="1">
    <citation type="submission" date="2017-04" db="EMBL/GenBank/DDBJ databases">
        <title>Draft genome sequence of Marssonina coronaria NL1: causal agent of apple blotch.</title>
        <authorList>
            <person name="Cheng Q."/>
        </authorList>
    </citation>
    <scope>NUCLEOTIDE SEQUENCE [LARGE SCALE GENOMIC DNA]</scope>
    <source>
        <strain evidence="2 3">NL1</strain>
    </source>
</reference>
<feature type="domain" description="Heterokaryon incompatibility" evidence="1">
    <location>
        <begin position="60"/>
        <end position="218"/>
    </location>
</feature>
<dbReference type="Pfam" id="PF06985">
    <property type="entry name" value="HET"/>
    <property type="match status" value="1"/>
</dbReference>
<organism evidence="2 3">
    <name type="scientific">Diplocarpon coronariae</name>
    <dbReference type="NCBI Taxonomy" id="2795749"/>
    <lineage>
        <taxon>Eukaryota</taxon>
        <taxon>Fungi</taxon>
        <taxon>Dikarya</taxon>
        <taxon>Ascomycota</taxon>
        <taxon>Pezizomycotina</taxon>
        <taxon>Leotiomycetes</taxon>
        <taxon>Helotiales</taxon>
        <taxon>Drepanopezizaceae</taxon>
        <taxon>Diplocarpon</taxon>
    </lineage>
</organism>
<dbReference type="InterPro" id="IPR010730">
    <property type="entry name" value="HET"/>
</dbReference>
<dbReference type="STRING" id="503106.A0A218YVC9"/>
<evidence type="ECO:0000313" key="2">
    <source>
        <dbReference type="EMBL" id="OWO99129.1"/>
    </source>
</evidence>
<dbReference type="InParanoid" id="A0A218YVC9"/>
<protein>
    <recommendedName>
        <fullName evidence="1">Heterokaryon incompatibility domain-containing protein</fullName>
    </recommendedName>
</protein>
<proteinExistence type="predicted"/>
<dbReference type="OrthoDB" id="2157530at2759"/>
<evidence type="ECO:0000259" key="1">
    <source>
        <dbReference type="Pfam" id="PF06985"/>
    </source>
</evidence>
<name>A0A218YVC9_9HELO</name>
<sequence>MALSLNPLEIQSDASVSYQYRPLKDRGSLRFCELLPGNPQDQINIKLLHRSLLDLPTCSAVSYAWGSTERRHEIFCEGKALAVTSNLLLFLARLRSPTECHVLWIDAICINQDDVDERSEQIKLMRDIYQNTKAVLIWVGDAIEYTQSALLVISKLATALPALSAVGIKEGFRQFKYSRDVPAQVAWLADLAEANSWRGVCNLLSARTYFLRLWIVQEIILSSNAWVVCGTDRIRWEIVYKAAQVLWYCHFLHEFITDYGVLRTIIQLGHGSFQQLDRPLSFLLASFWDSQASDPRDRVYGLLGMLPPGPQKDHCRA</sequence>
<dbReference type="PANTHER" id="PTHR24148:SF64">
    <property type="entry name" value="HETEROKARYON INCOMPATIBILITY DOMAIN-CONTAINING PROTEIN"/>
    <property type="match status" value="1"/>
</dbReference>
<dbReference type="InterPro" id="IPR052895">
    <property type="entry name" value="HetReg/Transcr_Mod"/>
</dbReference>
<dbReference type="AlphaFoldDB" id="A0A218YVC9"/>
<dbReference type="Proteomes" id="UP000242519">
    <property type="component" value="Unassembled WGS sequence"/>
</dbReference>
<dbReference type="PANTHER" id="PTHR24148">
    <property type="entry name" value="ANKYRIN REPEAT DOMAIN-CONTAINING PROTEIN 39 HOMOLOG-RELATED"/>
    <property type="match status" value="1"/>
</dbReference>
<gene>
    <name evidence="2" type="ORF">B2J93_1927</name>
</gene>